<protein>
    <submittedName>
        <fullName evidence="2">GNAT family N-acetyltransferase</fullName>
    </submittedName>
</protein>
<organism evidence="2 3">
    <name type="scientific">Halobacillus litoralis</name>
    <dbReference type="NCBI Taxonomy" id="45668"/>
    <lineage>
        <taxon>Bacteria</taxon>
        <taxon>Bacillati</taxon>
        <taxon>Bacillota</taxon>
        <taxon>Bacilli</taxon>
        <taxon>Bacillales</taxon>
        <taxon>Bacillaceae</taxon>
        <taxon>Halobacillus</taxon>
    </lineage>
</organism>
<sequence length="185" mass="21675">MFIYTVDDQLSLKLIGHEDAEELFQLSDQSRDHLRTWLPWIDFTKTVEDTQGFIKSSLKRYAENNGWTVCILWEGRIAGIVDFHELDYNNKRTSIGYWMGEEFKGRGLLTRACRELFDYAFHTLGMNRIEIRAAEQNVKSRAVPERLGFVQEGLIRSAALLYDEYTDHVVYGMLKKDWVKEPLDV</sequence>
<evidence type="ECO:0000313" key="3">
    <source>
        <dbReference type="Proteomes" id="UP000460949"/>
    </source>
</evidence>
<evidence type="ECO:0000259" key="1">
    <source>
        <dbReference type="PROSITE" id="PS51186"/>
    </source>
</evidence>
<dbReference type="GO" id="GO:1990189">
    <property type="term" value="F:protein N-terminal-serine acetyltransferase activity"/>
    <property type="evidence" value="ECO:0007669"/>
    <property type="project" value="TreeGrafter"/>
</dbReference>
<dbReference type="InterPro" id="IPR000182">
    <property type="entry name" value="GNAT_dom"/>
</dbReference>
<dbReference type="RefSeq" id="WP_160838921.1">
    <property type="nucleotide sequence ID" value="NZ_WMET01000004.1"/>
</dbReference>
<dbReference type="PANTHER" id="PTHR43441">
    <property type="entry name" value="RIBOSOMAL-PROTEIN-SERINE ACETYLTRANSFERASE"/>
    <property type="match status" value="1"/>
</dbReference>
<dbReference type="Proteomes" id="UP000460949">
    <property type="component" value="Unassembled WGS sequence"/>
</dbReference>
<accession>A0A845DUI9</accession>
<comment type="caution">
    <text evidence="2">The sequence shown here is derived from an EMBL/GenBank/DDBJ whole genome shotgun (WGS) entry which is preliminary data.</text>
</comment>
<keyword evidence="2" id="KW-0808">Transferase</keyword>
<dbReference type="SUPFAM" id="SSF55729">
    <property type="entry name" value="Acyl-CoA N-acyltransferases (Nat)"/>
    <property type="match status" value="1"/>
</dbReference>
<reference evidence="2 3" key="1">
    <citation type="submission" date="2019-11" db="EMBL/GenBank/DDBJ databases">
        <title>Genome sequences of 17 halophilic strains isolated from different environments.</title>
        <authorList>
            <person name="Furrow R.E."/>
        </authorList>
    </citation>
    <scope>NUCLEOTIDE SEQUENCE [LARGE SCALE GENOMIC DNA]</scope>
    <source>
        <strain evidence="2 3">22511_23_Filter</strain>
    </source>
</reference>
<dbReference type="Gene3D" id="3.40.630.30">
    <property type="match status" value="1"/>
</dbReference>
<dbReference type="AlphaFoldDB" id="A0A845DUI9"/>
<gene>
    <name evidence="2" type="ORF">GLW04_15635</name>
</gene>
<name>A0A845DUI9_9BACI</name>
<feature type="domain" description="N-acetyltransferase" evidence="1">
    <location>
        <begin position="10"/>
        <end position="176"/>
    </location>
</feature>
<proteinExistence type="predicted"/>
<evidence type="ECO:0000313" key="2">
    <source>
        <dbReference type="EMBL" id="MYL21333.1"/>
    </source>
</evidence>
<dbReference type="GO" id="GO:0005737">
    <property type="term" value="C:cytoplasm"/>
    <property type="evidence" value="ECO:0007669"/>
    <property type="project" value="TreeGrafter"/>
</dbReference>
<dbReference type="InterPro" id="IPR051908">
    <property type="entry name" value="Ribosomal_N-acetyltransferase"/>
</dbReference>
<dbReference type="EMBL" id="WMET01000004">
    <property type="protein sequence ID" value="MYL21333.1"/>
    <property type="molecule type" value="Genomic_DNA"/>
</dbReference>
<dbReference type="PANTHER" id="PTHR43441:SF12">
    <property type="entry name" value="RIBOSOMAL N-ACETYLTRANSFERASE YDAF-RELATED"/>
    <property type="match status" value="1"/>
</dbReference>
<dbReference type="InterPro" id="IPR016181">
    <property type="entry name" value="Acyl_CoA_acyltransferase"/>
</dbReference>
<dbReference type="Pfam" id="PF13302">
    <property type="entry name" value="Acetyltransf_3"/>
    <property type="match status" value="1"/>
</dbReference>
<dbReference type="OrthoDB" id="9784707at2"/>
<dbReference type="PROSITE" id="PS51186">
    <property type="entry name" value="GNAT"/>
    <property type="match status" value="1"/>
</dbReference>
<dbReference type="GO" id="GO:0008999">
    <property type="term" value="F:protein-N-terminal-alanine acetyltransferase activity"/>
    <property type="evidence" value="ECO:0007669"/>
    <property type="project" value="TreeGrafter"/>
</dbReference>